<gene>
    <name evidence="1" type="ORF">Nans01_21990</name>
</gene>
<reference evidence="1" key="1">
    <citation type="submission" date="2023-02" db="EMBL/GenBank/DDBJ databases">
        <title>Nocardiopsis ansamitocini NBRC 112285.</title>
        <authorList>
            <person name="Ichikawa N."/>
            <person name="Sato H."/>
            <person name="Tonouchi N."/>
        </authorList>
    </citation>
    <scope>NUCLEOTIDE SEQUENCE</scope>
    <source>
        <strain evidence="1">NBRC 112285</strain>
    </source>
</reference>
<evidence type="ECO:0000313" key="1">
    <source>
        <dbReference type="EMBL" id="GLU47848.1"/>
    </source>
</evidence>
<dbReference type="RefSeq" id="WP_432707465.1">
    <property type="nucleotide sequence ID" value="NZ_BSQG01000003.1"/>
</dbReference>
<sequence length="89" mass="9439">MDHAPPVDYGFPMGAEKMVVLAQDVADDDPMAGLASLAQLRAEVEQAEAVLVRRARVNGATWAQIASALGVSKQAAHKKYCGRRLFGGS</sequence>
<comment type="caution">
    <text evidence="1">The sequence shown here is derived from an EMBL/GenBank/DDBJ whole genome shotgun (WGS) entry which is preliminary data.</text>
</comment>
<dbReference type="EMBL" id="BSQG01000003">
    <property type="protein sequence ID" value="GLU47848.1"/>
    <property type="molecule type" value="Genomic_DNA"/>
</dbReference>
<dbReference type="Proteomes" id="UP001165092">
    <property type="component" value="Unassembled WGS sequence"/>
</dbReference>
<protein>
    <submittedName>
        <fullName evidence="1">Uncharacterized protein</fullName>
    </submittedName>
</protein>
<accession>A0A9W6P6B3</accession>
<evidence type="ECO:0000313" key="2">
    <source>
        <dbReference type="Proteomes" id="UP001165092"/>
    </source>
</evidence>
<name>A0A9W6P6B3_9ACTN</name>
<keyword evidence="2" id="KW-1185">Reference proteome</keyword>
<proteinExistence type="predicted"/>
<organism evidence="1 2">
    <name type="scientific">Nocardiopsis ansamitocini</name>
    <dbReference type="NCBI Taxonomy" id="1670832"/>
    <lineage>
        <taxon>Bacteria</taxon>
        <taxon>Bacillati</taxon>
        <taxon>Actinomycetota</taxon>
        <taxon>Actinomycetes</taxon>
        <taxon>Streptosporangiales</taxon>
        <taxon>Nocardiopsidaceae</taxon>
        <taxon>Nocardiopsis</taxon>
    </lineage>
</organism>
<dbReference type="AlphaFoldDB" id="A0A9W6P6B3"/>